<sequence>MNLNKILLRKGYTRIKLKKINTNHFELKATLNGVKGRFILDTGASNSCVDIKLAEKFKLKVEDSETKAAGAGATGMDTKVSNKNDLKIKKWEFHNFTIVLLDLAHVNNALTEHKAKPVDGIIGADILEKGKAIIDYKKHRLYLKKKVYKF</sequence>
<dbReference type="GO" id="GO:0006508">
    <property type="term" value="P:proteolysis"/>
    <property type="evidence" value="ECO:0007669"/>
    <property type="project" value="UniProtKB-KW"/>
</dbReference>
<organism evidence="1 2">
    <name type="scientific">Lutibacter profundi</name>
    <dbReference type="NCBI Taxonomy" id="1622118"/>
    <lineage>
        <taxon>Bacteria</taxon>
        <taxon>Pseudomonadati</taxon>
        <taxon>Bacteroidota</taxon>
        <taxon>Flavobacteriia</taxon>
        <taxon>Flavobacteriales</taxon>
        <taxon>Flavobacteriaceae</taxon>
        <taxon>Lutibacter</taxon>
    </lineage>
</organism>
<dbReference type="CDD" id="cd05483">
    <property type="entry name" value="retropepsin_like_bacteria"/>
    <property type="match status" value="1"/>
</dbReference>
<dbReference type="Proteomes" id="UP000059672">
    <property type="component" value="Chromosome"/>
</dbReference>
<dbReference type="OrthoDB" id="5975497at2"/>
<evidence type="ECO:0000313" key="2">
    <source>
        <dbReference type="Proteomes" id="UP000059672"/>
    </source>
</evidence>
<accession>A0A120IEF8</accession>
<protein>
    <submittedName>
        <fullName evidence="1">Acid protease</fullName>
    </submittedName>
</protein>
<proteinExistence type="predicted"/>
<dbReference type="GO" id="GO:0008233">
    <property type="term" value="F:peptidase activity"/>
    <property type="evidence" value="ECO:0007669"/>
    <property type="project" value="UniProtKB-KW"/>
</dbReference>
<dbReference type="AlphaFoldDB" id="A0A120IEF8"/>
<dbReference type="RefSeq" id="WP_068209488.1">
    <property type="nucleotide sequence ID" value="NZ_CP013355.1"/>
</dbReference>
<dbReference type="PATRIC" id="fig|1622118.3.peg.2025"/>
<evidence type="ECO:0000313" key="1">
    <source>
        <dbReference type="EMBL" id="AMC11544.1"/>
    </source>
</evidence>
<keyword evidence="2" id="KW-1185">Reference proteome</keyword>
<keyword evidence="1" id="KW-0378">Hydrolase</keyword>
<name>A0A120IEF8_9FLAO</name>
<dbReference type="Gene3D" id="2.40.70.10">
    <property type="entry name" value="Acid Proteases"/>
    <property type="match status" value="1"/>
</dbReference>
<gene>
    <name evidence="1" type="ORF">Lupro_09810</name>
</gene>
<keyword evidence="1" id="KW-0645">Protease</keyword>
<dbReference type="InterPro" id="IPR021109">
    <property type="entry name" value="Peptidase_aspartic_dom_sf"/>
</dbReference>
<dbReference type="SUPFAM" id="SSF50630">
    <property type="entry name" value="Acid proteases"/>
    <property type="match status" value="1"/>
</dbReference>
<dbReference type="KEGG" id="lut:Lupro_09810"/>
<dbReference type="InterPro" id="IPR034122">
    <property type="entry name" value="Retropepsin-like_bacterial"/>
</dbReference>
<reference evidence="1 2" key="2">
    <citation type="journal article" date="2016" name="Int. J. Syst. Evol. Microbiol.">
        <title>Lutibacter profundi sp. nov., isolated from a deep-sea hydrothermal system on the Arctic Mid-Ocean Ridge and emended description of the genus Lutibacter.</title>
        <authorList>
            <person name="Le Moine Bauer S."/>
            <person name="Roalkvam I."/>
            <person name="Steen I.H."/>
            <person name="Dahle H."/>
        </authorList>
    </citation>
    <scope>NUCLEOTIDE SEQUENCE [LARGE SCALE GENOMIC DNA]</scope>
    <source>
        <strain evidence="1 2">LP1</strain>
    </source>
</reference>
<reference evidence="2" key="1">
    <citation type="submission" date="2015-12" db="EMBL/GenBank/DDBJ databases">
        <title>Complete genome sequence of Lutibacter profundus strain LP1.</title>
        <authorList>
            <person name="Wissuwa J."/>
            <person name="Le Moine Bauer S."/>
            <person name="Stokke R."/>
            <person name="Dahle H."/>
            <person name="Steen I.H."/>
        </authorList>
    </citation>
    <scope>NUCLEOTIDE SEQUENCE [LARGE SCALE GENOMIC DNA]</scope>
    <source>
        <strain evidence="2">LP1</strain>
    </source>
</reference>
<dbReference type="STRING" id="1622118.Lupro_09810"/>
<dbReference type="EMBL" id="CP013355">
    <property type="protein sequence ID" value="AMC11544.1"/>
    <property type="molecule type" value="Genomic_DNA"/>
</dbReference>
<dbReference type="Pfam" id="PF13650">
    <property type="entry name" value="Asp_protease_2"/>
    <property type="match status" value="1"/>
</dbReference>